<protein>
    <recommendedName>
        <fullName evidence="6">Pre-rRNA-processing protein TSR2-like</fullName>
    </recommendedName>
</protein>
<name>A0A5J4Z174_PORPP</name>
<feature type="compositionally biased region" description="Polar residues" evidence="3">
    <location>
        <begin position="146"/>
        <end position="162"/>
    </location>
</feature>
<evidence type="ECO:0008006" key="6">
    <source>
        <dbReference type="Google" id="ProtNLM"/>
    </source>
</evidence>
<proteinExistence type="inferred from homology"/>
<sequence>MDAYALEAHRQLKRGLSALFARWTALQIALQERFAGSQTESIVQDMIETTYQLSSGSRLNQEKLVSMFYDAFDRMNCDLEDGSAEDMASAVAQLRDECHHGRFAYVDDLVAKAQRDRSAILSQNVRSVLEDNDDEDDNDTVGGQNGDSASSVPSMMETDSPTPSRPAAPEVDEDGFTLVKSKRNR</sequence>
<feature type="compositionally biased region" description="Acidic residues" evidence="3">
    <location>
        <begin position="130"/>
        <end position="139"/>
    </location>
</feature>
<keyword evidence="5" id="KW-1185">Reference proteome</keyword>
<dbReference type="Pfam" id="PF10273">
    <property type="entry name" value="WGG"/>
    <property type="match status" value="1"/>
</dbReference>
<keyword evidence="2" id="KW-0698">rRNA processing</keyword>
<accession>A0A5J4Z174</accession>
<dbReference type="GO" id="GO:0006364">
    <property type="term" value="P:rRNA processing"/>
    <property type="evidence" value="ECO:0007669"/>
    <property type="project" value="UniProtKB-KW"/>
</dbReference>
<comment type="similarity">
    <text evidence="1">Belongs to the TSR2 family.</text>
</comment>
<dbReference type="AlphaFoldDB" id="A0A5J4Z174"/>
<dbReference type="EMBL" id="VRMN01000001">
    <property type="protein sequence ID" value="KAA8497639.1"/>
    <property type="molecule type" value="Genomic_DNA"/>
</dbReference>
<dbReference type="Proteomes" id="UP000324585">
    <property type="component" value="Unassembled WGS sequence"/>
</dbReference>
<evidence type="ECO:0000256" key="2">
    <source>
        <dbReference type="ARBA" id="ARBA00022552"/>
    </source>
</evidence>
<dbReference type="PANTHER" id="PTHR21250">
    <property type="entry name" value="PRE-RRNA-PROCESSING PROTEIN TSR2 HOMOLOG"/>
    <property type="match status" value="1"/>
</dbReference>
<gene>
    <name evidence="4" type="ORF">FVE85_5224</name>
</gene>
<evidence type="ECO:0000313" key="4">
    <source>
        <dbReference type="EMBL" id="KAA8497639.1"/>
    </source>
</evidence>
<dbReference type="OrthoDB" id="263560at2759"/>
<dbReference type="InterPro" id="IPR019398">
    <property type="entry name" value="Pre-rRNA_process_TSR2"/>
</dbReference>
<evidence type="ECO:0000256" key="1">
    <source>
        <dbReference type="ARBA" id="ARBA00006524"/>
    </source>
</evidence>
<evidence type="ECO:0000256" key="3">
    <source>
        <dbReference type="SAM" id="MobiDB-lite"/>
    </source>
</evidence>
<reference evidence="5" key="1">
    <citation type="journal article" date="2019" name="Nat. Commun.">
        <title>Expansion of phycobilisome linker gene families in mesophilic red algae.</title>
        <authorList>
            <person name="Lee J."/>
            <person name="Kim D."/>
            <person name="Bhattacharya D."/>
            <person name="Yoon H.S."/>
        </authorList>
    </citation>
    <scope>NUCLEOTIDE SEQUENCE [LARGE SCALE GENOMIC DNA]</scope>
    <source>
        <strain evidence="5">CCMP 1328</strain>
    </source>
</reference>
<comment type="caution">
    <text evidence="4">The sequence shown here is derived from an EMBL/GenBank/DDBJ whole genome shotgun (WGS) entry which is preliminary data.</text>
</comment>
<evidence type="ECO:0000313" key="5">
    <source>
        <dbReference type="Proteomes" id="UP000324585"/>
    </source>
</evidence>
<organism evidence="4 5">
    <name type="scientific">Porphyridium purpureum</name>
    <name type="common">Red alga</name>
    <name type="synonym">Porphyridium cruentum</name>
    <dbReference type="NCBI Taxonomy" id="35688"/>
    <lineage>
        <taxon>Eukaryota</taxon>
        <taxon>Rhodophyta</taxon>
        <taxon>Bangiophyceae</taxon>
        <taxon>Porphyridiales</taxon>
        <taxon>Porphyridiaceae</taxon>
        <taxon>Porphyridium</taxon>
    </lineage>
</organism>
<feature type="region of interest" description="Disordered" evidence="3">
    <location>
        <begin position="124"/>
        <end position="185"/>
    </location>
</feature>